<comment type="caution">
    <text evidence="3">The sequence shown here is derived from an EMBL/GenBank/DDBJ whole genome shotgun (WGS) entry which is preliminary data.</text>
</comment>
<evidence type="ECO:0000313" key="4">
    <source>
        <dbReference type="Proteomes" id="UP000293823"/>
    </source>
</evidence>
<keyword evidence="2" id="KW-1133">Transmembrane helix</keyword>
<sequence>MSSKPTIEPPAIKKRGRPKKVVAEDAGTTPEVAASKAAVKKAAAKPSTKEKVVEVKKEKKVATKSGKTAPTTTTTATVAAGKKIAPKSAIAPAQATPVTPSTSKILEEVEAKGTLKKAKQPEKVVAKEAEASVQDTRKTAPSSPQTPETSPPKTQSLQSKPTPPTTASLSNNKTTLNTTSRTTTTIPLPSAPKIAPSPVYSATPKPTISRPHNPYPSIRPSPSQPQPRPPPSPYQKQHPTRIIEPTPDIRLPPKYKPAARRVTAIIVGLPIIFVVGYELFERWRGKDVRKKFVEDREVLKQIDRERERQEGSK</sequence>
<evidence type="ECO:0000256" key="1">
    <source>
        <dbReference type="SAM" id="MobiDB-lite"/>
    </source>
</evidence>
<dbReference type="AlphaFoldDB" id="A0A4Q4RGA6"/>
<dbReference type="EMBL" id="PEJP01000036">
    <property type="protein sequence ID" value="RYO55752.1"/>
    <property type="molecule type" value="Genomic_DNA"/>
</dbReference>
<feature type="compositionally biased region" description="Low complexity" evidence="1">
    <location>
        <begin position="165"/>
        <end position="185"/>
    </location>
</feature>
<keyword evidence="4" id="KW-1185">Reference proteome</keyword>
<accession>A0A4Q4RGA6</accession>
<dbReference type="OrthoDB" id="3784821at2759"/>
<keyword evidence="2" id="KW-0812">Transmembrane</keyword>
<proteinExistence type="predicted"/>
<evidence type="ECO:0000313" key="3">
    <source>
        <dbReference type="EMBL" id="RYO55752.1"/>
    </source>
</evidence>
<feature type="compositionally biased region" description="Low complexity" evidence="1">
    <location>
        <begin position="139"/>
        <end position="156"/>
    </location>
</feature>
<feature type="region of interest" description="Disordered" evidence="1">
    <location>
        <begin position="1"/>
        <end position="30"/>
    </location>
</feature>
<feature type="compositionally biased region" description="Basic and acidic residues" evidence="1">
    <location>
        <begin position="112"/>
        <end position="138"/>
    </location>
</feature>
<feature type="transmembrane region" description="Helical" evidence="2">
    <location>
        <begin position="262"/>
        <end position="280"/>
    </location>
</feature>
<name>A0A4Q4RGA6_9PLEO</name>
<feature type="compositionally biased region" description="Pro residues" evidence="1">
    <location>
        <begin position="213"/>
        <end position="233"/>
    </location>
</feature>
<organism evidence="3 4">
    <name type="scientific">Alternaria arborescens</name>
    <dbReference type="NCBI Taxonomy" id="156630"/>
    <lineage>
        <taxon>Eukaryota</taxon>
        <taxon>Fungi</taxon>
        <taxon>Dikarya</taxon>
        <taxon>Ascomycota</taxon>
        <taxon>Pezizomycotina</taxon>
        <taxon>Dothideomycetes</taxon>
        <taxon>Pleosporomycetidae</taxon>
        <taxon>Pleosporales</taxon>
        <taxon>Pleosporineae</taxon>
        <taxon>Pleosporaceae</taxon>
        <taxon>Alternaria</taxon>
        <taxon>Alternaria sect. Alternaria</taxon>
    </lineage>
</organism>
<feature type="region of interest" description="Disordered" evidence="1">
    <location>
        <begin position="112"/>
        <end position="250"/>
    </location>
</feature>
<dbReference type="Proteomes" id="UP000293823">
    <property type="component" value="Unassembled WGS sequence"/>
</dbReference>
<evidence type="ECO:0000256" key="2">
    <source>
        <dbReference type="SAM" id="Phobius"/>
    </source>
</evidence>
<keyword evidence="2" id="KW-0472">Membrane</keyword>
<gene>
    <name evidence="3" type="ORF">AA0113_g8600</name>
</gene>
<protein>
    <submittedName>
        <fullName evidence="3">Uncharacterized protein</fullName>
    </submittedName>
</protein>
<reference evidence="4" key="1">
    <citation type="journal article" date="2019" name="bioRxiv">
        <title>Genomics, evolutionary history and diagnostics of the Alternaria alternata species group including apple and Asian pear pathotypes.</title>
        <authorList>
            <person name="Armitage A.D."/>
            <person name="Cockerton H.M."/>
            <person name="Sreenivasaprasad S."/>
            <person name="Woodhall J.W."/>
            <person name="Lane C.R."/>
            <person name="Harrison R.J."/>
            <person name="Clarkson J.P."/>
        </authorList>
    </citation>
    <scope>NUCLEOTIDE SEQUENCE [LARGE SCALE GENOMIC DNA]</scope>
    <source>
        <strain evidence="4">RGR 97.0016</strain>
    </source>
</reference>